<dbReference type="Proteomes" id="UP000182360">
    <property type="component" value="Unassembled WGS sequence"/>
</dbReference>
<accession>A0A1H9A136</accession>
<reference evidence="2 3" key="1">
    <citation type="submission" date="2016-10" db="EMBL/GenBank/DDBJ databases">
        <authorList>
            <person name="de Groot N.N."/>
        </authorList>
    </citation>
    <scope>NUCLEOTIDE SEQUENCE [LARGE SCALE GENOMIC DNA]</scope>
    <source>
        <strain evidence="2 3">B25</strain>
    </source>
</reference>
<evidence type="ECO:0000313" key="2">
    <source>
        <dbReference type="EMBL" id="SEP70380.1"/>
    </source>
</evidence>
<protein>
    <recommendedName>
        <fullName evidence="1">DUF8091 domain-containing protein</fullName>
    </recommendedName>
</protein>
<evidence type="ECO:0000313" key="3">
    <source>
        <dbReference type="Proteomes" id="UP000182360"/>
    </source>
</evidence>
<dbReference type="Pfam" id="PF26351">
    <property type="entry name" value="DUF8091"/>
    <property type="match status" value="1"/>
</dbReference>
<dbReference type="STRING" id="163.SAMN04487775_10830"/>
<keyword evidence="3" id="KW-1185">Reference proteome</keyword>
<name>A0A1H9A136_9SPIR</name>
<proteinExistence type="predicted"/>
<sequence length="249" mass="28814">MAFSTLNESKLHNSLKILYQEIYEGQTETEQDGFIYDIVTKNGNIIEIQTKNLAKLLPKILKTIENGHNIKLIHPVPLTTRIELKDEQGTIISKRKSPKKGSIYSIFRELTGLYPVITNPHFSLEVVEIEMTEERTRTTEPVQSKNGRRRFRRNWIKTGKRLDTIINTTRFSKPEDYLKLLPSLPQPFCAKDLKQALDKNPNIPKHTANAHLIVWVLSHAGLLEHSESKGRTKYYKFLTEHTEPTEKKL</sequence>
<dbReference type="InterPro" id="IPR058404">
    <property type="entry name" value="DUF8091"/>
</dbReference>
<dbReference type="AlphaFoldDB" id="A0A1H9A136"/>
<evidence type="ECO:0000259" key="1">
    <source>
        <dbReference type="Pfam" id="PF26351"/>
    </source>
</evidence>
<dbReference type="EMBL" id="FOFU01000001">
    <property type="protein sequence ID" value="SEP70380.1"/>
    <property type="molecule type" value="Genomic_DNA"/>
</dbReference>
<dbReference type="RefSeq" id="WP_074640008.1">
    <property type="nucleotide sequence ID" value="NZ_FOFU01000001.1"/>
</dbReference>
<organism evidence="2 3">
    <name type="scientific">Treponema bryantii</name>
    <dbReference type="NCBI Taxonomy" id="163"/>
    <lineage>
        <taxon>Bacteria</taxon>
        <taxon>Pseudomonadati</taxon>
        <taxon>Spirochaetota</taxon>
        <taxon>Spirochaetia</taxon>
        <taxon>Spirochaetales</taxon>
        <taxon>Treponemataceae</taxon>
        <taxon>Treponema</taxon>
    </lineage>
</organism>
<dbReference type="OrthoDB" id="358981at2"/>
<gene>
    <name evidence="2" type="ORF">SAMN04487977_101167</name>
</gene>
<feature type="domain" description="DUF8091" evidence="1">
    <location>
        <begin position="10"/>
        <end position="171"/>
    </location>
</feature>